<gene>
    <name evidence="1" type="ORF">PENTCL1PPCAC_18517</name>
</gene>
<dbReference type="AlphaFoldDB" id="A0AAV5TPP0"/>
<accession>A0AAV5TPP0</accession>
<organism evidence="1 2">
    <name type="scientific">Pristionchus entomophagus</name>
    <dbReference type="NCBI Taxonomy" id="358040"/>
    <lineage>
        <taxon>Eukaryota</taxon>
        <taxon>Metazoa</taxon>
        <taxon>Ecdysozoa</taxon>
        <taxon>Nematoda</taxon>
        <taxon>Chromadorea</taxon>
        <taxon>Rhabditida</taxon>
        <taxon>Rhabditina</taxon>
        <taxon>Diplogasteromorpha</taxon>
        <taxon>Diplogasteroidea</taxon>
        <taxon>Neodiplogasteridae</taxon>
        <taxon>Pristionchus</taxon>
    </lineage>
</organism>
<comment type="caution">
    <text evidence="1">The sequence shown here is derived from an EMBL/GenBank/DDBJ whole genome shotgun (WGS) entry which is preliminary data.</text>
</comment>
<sequence length="272" mass="31619">MFRFKFPYPDRYQSRYQSPLPDPTLLLDPLPSLSLLLLSSLRDPIPFLLRFPFLNPSLYLNHSPFLNLQLLQLLSLLHLLQPMDSRPELPLLMPSHRLLRSNPKLTNFSPVVAQQQVVQVPYQSLTTSLSPSLVRFKFLILYQYLDQCPSISRNPTPSLNPFPIMFRFKFPYPDRYQSRYQSPLPDPTLLLDPFPSLSLLLLSSLRDPIPFLLRFPFLNPSLYLNHSPFLNLQLLQLLSLLHLLQTMDSRPELPLLMPSLRGLHLPMLSLLE</sequence>
<dbReference type="EMBL" id="BTSX01000004">
    <property type="protein sequence ID" value="GMS96342.1"/>
    <property type="molecule type" value="Genomic_DNA"/>
</dbReference>
<evidence type="ECO:0000313" key="2">
    <source>
        <dbReference type="Proteomes" id="UP001432027"/>
    </source>
</evidence>
<reference evidence="1" key="1">
    <citation type="submission" date="2023-10" db="EMBL/GenBank/DDBJ databases">
        <title>Genome assembly of Pristionchus species.</title>
        <authorList>
            <person name="Yoshida K."/>
            <person name="Sommer R.J."/>
        </authorList>
    </citation>
    <scope>NUCLEOTIDE SEQUENCE</scope>
    <source>
        <strain evidence="1">RS0144</strain>
    </source>
</reference>
<evidence type="ECO:0000313" key="1">
    <source>
        <dbReference type="EMBL" id="GMS96342.1"/>
    </source>
</evidence>
<proteinExistence type="predicted"/>
<name>A0AAV5TPP0_9BILA</name>
<dbReference type="Proteomes" id="UP001432027">
    <property type="component" value="Unassembled WGS sequence"/>
</dbReference>
<feature type="non-terminal residue" evidence="1">
    <location>
        <position position="272"/>
    </location>
</feature>
<protein>
    <submittedName>
        <fullName evidence="1">Uncharacterized protein</fullName>
    </submittedName>
</protein>
<keyword evidence="2" id="KW-1185">Reference proteome</keyword>